<accession>A0A0C2DIE1</accession>
<dbReference type="Proteomes" id="UP000054047">
    <property type="component" value="Unassembled WGS sequence"/>
</dbReference>
<dbReference type="AlphaFoldDB" id="A0A0C2DIE1"/>
<dbReference type="OrthoDB" id="5896130at2759"/>
<keyword evidence="1" id="KW-0472">Membrane</keyword>
<dbReference type="EMBL" id="KN729471">
    <property type="protein sequence ID" value="KIH62242.1"/>
    <property type="molecule type" value="Genomic_DNA"/>
</dbReference>
<sequence>MFEEAKMKLRLKRDSQKPTANVQLFTKATPLIVHLLMICSVGLYAIFGALVMRKLESRSVAEITVDVEKRHIEQKEDVDEGNEKMEGKLRSAPIRELGFTKVRHKLVLNSNK</sequence>
<keyword evidence="1" id="KW-0812">Transmembrane</keyword>
<reference evidence="2 3" key="1">
    <citation type="submission" date="2013-12" db="EMBL/GenBank/DDBJ databases">
        <title>Draft genome of the parsitic nematode Ancylostoma duodenale.</title>
        <authorList>
            <person name="Mitreva M."/>
        </authorList>
    </citation>
    <scope>NUCLEOTIDE SEQUENCE [LARGE SCALE GENOMIC DNA]</scope>
    <source>
        <strain evidence="2 3">Zhejiang</strain>
    </source>
</reference>
<feature type="transmembrane region" description="Helical" evidence="1">
    <location>
        <begin position="31"/>
        <end position="52"/>
    </location>
</feature>
<organism evidence="2 3">
    <name type="scientific">Ancylostoma duodenale</name>
    <dbReference type="NCBI Taxonomy" id="51022"/>
    <lineage>
        <taxon>Eukaryota</taxon>
        <taxon>Metazoa</taxon>
        <taxon>Ecdysozoa</taxon>
        <taxon>Nematoda</taxon>
        <taxon>Chromadorea</taxon>
        <taxon>Rhabditida</taxon>
        <taxon>Rhabditina</taxon>
        <taxon>Rhabditomorpha</taxon>
        <taxon>Strongyloidea</taxon>
        <taxon>Ancylostomatidae</taxon>
        <taxon>Ancylostomatinae</taxon>
        <taxon>Ancylostoma</taxon>
    </lineage>
</organism>
<evidence type="ECO:0000256" key="1">
    <source>
        <dbReference type="SAM" id="Phobius"/>
    </source>
</evidence>
<proteinExistence type="predicted"/>
<protein>
    <submittedName>
        <fullName evidence="2">Uncharacterized protein</fullName>
    </submittedName>
</protein>
<keyword evidence="3" id="KW-1185">Reference proteome</keyword>
<name>A0A0C2DIE1_9BILA</name>
<evidence type="ECO:0000313" key="3">
    <source>
        <dbReference type="Proteomes" id="UP000054047"/>
    </source>
</evidence>
<gene>
    <name evidence="2" type="ORF">ANCDUO_07479</name>
</gene>
<evidence type="ECO:0000313" key="2">
    <source>
        <dbReference type="EMBL" id="KIH62242.1"/>
    </source>
</evidence>
<keyword evidence="1" id="KW-1133">Transmembrane helix</keyword>